<comment type="caution">
    <text evidence="7">The sequence shown here is derived from an EMBL/GenBank/DDBJ whole genome shotgun (WGS) entry which is preliminary data.</text>
</comment>
<dbReference type="AlphaFoldDB" id="A0A0P7BXL1"/>
<dbReference type="Proteomes" id="UP000050424">
    <property type="component" value="Unassembled WGS sequence"/>
</dbReference>
<feature type="domain" description="Xylanolytic transcriptional activator regulatory" evidence="6">
    <location>
        <begin position="60"/>
        <end position="133"/>
    </location>
</feature>
<gene>
    <name evidence="7" type="ORF">AK830_g946</name>
</gene>
<dbReference type="GO" id="GO:0003677">
    <property type="term" value="F:DNA binding"/>
    <property type="evidence" value="ECO:0007669"/>
    <property type="project" value="UniProtKB-KW"/>
</dbReference>
<dbReference type="EMBL" id="LKCW01000006">
    <property type="protein sequence ID" value="KPM45557.1"/>
    <property type="molecule type" value="Genomic_DNA"/>
</dbReference>
<keyword evidence="5" id="KW-0539">Nucleus</keyword>
<evidence type="ECO:0000313" key="7">
    <source>
        <dbReference type="EMBL" id="KPM45557.1"/>
    </source>
</evidence>
<dbReference type="PANTHER" id="PTHR46910">
    <property type="entry name" value="TRANSCRIPTION FACTOR PDR1"/>
    <property type="match status" value="1"/>
</dbReference>
<proteinExistence type="predicted"/>
<dbReference type="GO" id="GO:0005634">
    <property type="term" value="C:nucleus"/>
    <property type="evidence" value="ECO:0007669"/>
    <property type="project" value="UniProtKB-SubCell"/>
</dbReference>
<accession>A0A0P7BXL1</accession>
<dbReference type="PANTHER" id="PTHR46910:SF37">
    <property type="entry name" value="ZN(II)2CYS6 TRANSCRIPTION FACTOR (EUROFUNG)"/>
    <property type="match status" value="1"/>
</dbReference>
<name>A0A0P7BXL1_9HYPO</name>
<evidence type="ECO:0000256" key="5">
    <source>
        <dbReference type="ARBA" id="ARBA00023242"/>
    </source>
</evidence>
<keyword evidence="4" id="KW-0804">Transcription</keyword>
<evidence type="ECO:0000313" key="8">
    <source>
        <dbReference type="Proteomes" id="UP000050424"/>
    </source>
</evidence>
<dbReference type="SMART" id="SM00906">
    <property type="entry name" value="Fungal_trans"/>
    <property type="match status" value="1"/>
</dbReference>
<sequence>MTQDPLCEQHNLKAHLSTCEQTLNLSIETYDILAVPSFENVLALTLVVIKAQNESKPMLCCTLVAAAASHCQMLGYHRETTYSNGRLENAENKRRIFWSLYLFDKNMSLILGHASKMQDFEIDAQYPCLSADPARIAWDKWFTMAIKLARVQGQIFDRLYSASALKAPVAVREERISELDTVLRQWRVDFEQIDGSRVNHPQVFALSSGHWDIMYYSTRTALLRASSTSGTGSEITSECFHAARLSLESHLRCFSGLKKSAIVSDKKFANWVLHSSSLCPFIVIFLHAIAATNLEDVHLLDEVVLTLQHVQEASTSSKRLYQICATFAQLAGRMVEERSSFLRSYDQHTDSLQLFDAMTEVPFSWPETGQEFFETEMATDGLPDWDVPDMTAILNSWVEGQTSVFSMCGTTP</sequence>
<dbReference type="GO" id="GO:0003700">
    <property type="term" value="F:DNA-binding transcription factor activity"/>
    <property type="evidence" value="ECO:0007669"/>
    <property type="project" value="InterPro"/>
</dbReference>
<evidence type="ECO:0000259" key="6">
    <source>
        <dbReference type="SMART" id="SM00906"/>
    </source>
</evidence>
<keyword evidence="3" id="KW-0238">DNA-binding</keyword>
<protein>
    <recommendedName>
        <fullName evidence="6">Xylanolytic transcriptional activator regulatory domain-containing protein</fullName>
    </recommendedName>
</protein>
<dbReference type="InterPro" id="IPR050987">
    <property type="entry name" value="AtrR-like"/>
</dbReference>
<evidence type="ECO:0000256" key="3">
    <source>
        <dbReference type="ARBA" id="ARBA00023125"/>
    </source>
</evidence>
<dbReference type="CDD" id="cd12148">
    <property type="entry name" value="fungal_TF_MHR"/>
    <property type="match status" value="1"/>
</dbReference>
<dbReference type="STRING" id="78410.A0A0P7BXL1"/>
<dbReference type="InterPro" id="IPR007219">
    <property type="entry name" value="XnlR_reg_dom"/>
</dbReference>
<organism evidence="7 8">
    <name type="scientific">Neonectria ditissima</name>
    <dbReference type="NCBI Taxonomy" id="78410"/>
    <lineage>
        <taxon>Eukaryota</taxon>
        <taxon>Fungi</taxon>
        <taxon>Dikarya</taxon>
        <taxon>Ascomycota</taxon>
        <taxon>Pezizomycotina</taxon>
        <taxon>Sordariomycetes</taxon>
        <taxon>Hypocreomycetidae</taxon>
        <taxon>Hypocreales</taxon>
        <taxon>Nectriaceae</taxon>
        <taxon>Neonectria</taxon>
    </lineage>
</organism>
<comment type="subcellular location">
    <subcellularLocation>
        <location evidence="1">Nucleus</location>
    </subcellularLocation>
</comment>
<reference evidence="7 8" key="1">
    <citation type="submission" date="2015-09" db="EMBL/GenBank/DDBJ databases">
        <title>Draft genome of a European isolate of the apple canker pathogen Neonectria ditissima.</title>
        <authorList>
            <person name="Gomez-Cortecero A."/>
            <person name="Harrison R.J."/>
            <person name="Armitage A.D."/>
        </authorList>
    </citation>
    <scope>NUCLEOTIDE SEQUENCE [LARGE SCALE GENOMIC DNA]</scope>
    <source>
        <strain evidence="7 8">R09/05</strain>
    </source>
</reference>
<dbReference type="GO" id="GO:0008270">
    <property type="term" value="F:zinc ion binding"/>
    <property type="evidence" value="ECO:0007669"/>
    <property type="project" value="InterPro"/>
</dbReference>
<dbReference type="GO" id="GO:0006351">
    <property type="term" value="P:DNA-templated transcription"/>
    <property type="evidence" value="ECO:0007669"/>
    <property type="project" value="InterPro"/>
</dbReference>
<dbReference type="OrthoDB" id="103819at2759"/>
<evidence type="ECO:0000256" key="1">
    <source>
        <dbReference type="ARBA" id="ARBA00004123"/>
    </source>
</evidence>
<keyword evidence="2" id="KW-0805">Transcription regulation</keyword>
<dbReference type="Pfam" id="PF04082">
    <property type="entry name" value="Fungal_trans"/>
    <property type="match status" value="1"/>
</dbReference>
<evidence type="ECO:0000256" key="4">
    <source>
        <dbReference type="ARBA" id="ARBA00023163"/>
    </source>
</evidence>
<keyword evidence="8" id="KW-1185">Reference proteome</keyword>
<evidence type="ECO:0000256" key="2">
    <source>
        <dbReference type="ARBA" id="ARBA00023015"/>
    </source>
</evidence>